<comment type="caution">
    <text evidence="2">The sequence shown here is derived from an EMBL/GenBank/DDBJ whole genome shotgun (WGS) entry which is preliminary data.</text>
</comment>
<accession>A0A846XLJ7</accession>
<keyword evidence="3" id="KW-1185">Reference proteome</keyword>
<evidence type="ECO:0000313" key="2">
    <source>
        <dbReference type="EMBL" id="NKY35433.1"/>
    </source>
</evidence>
<name>A0A846XLJ7_9NOCA</name>
<evidence type="ECO:0000256" key="1">
    <source>
        <dbReference type="SAM" id="MobiDB-lite"/>
    </source>
</evidence>
<protein>
    <submittedName>
        <fullName evidence="2">Uncharacterized protein</fullName>
    </submittedName>
</protein>
<reference evidence="2 3" key="1">
    <citation type="submission" date="2020-04" db="EMBL/GenBank/DDBJ databases">
        <title>MicrobeNet Type strains.</title>
        <authorList>
            <person name="Nicholson A.C."/>
        </authorList>
    </citation>
    <scope>NUCLEOTIDE SEQUENCE [LARGE SCALE GENOMIC DNA]</scope>
    <source>
        <strain evidence="2 3">DSM 45078</strain>
    </source>
</reference>
<feature type="compositionally biased region" description="Acidic residues" evidence="1">
    <location>
        <begin position="14"/>
        <end position="32"/>
    </location>
</feature>
<organism evidence="2 3">
    <name type="scientific">Nocardia speluncae</name>
    <dbReference type="NCBI Taxonomy" id="419477"/>
    <lineage>
        <taxon>Bacteria</taxon>
        <taxon>Bacillati</taxon>
        <taxon>Actinomycetota</taxon>
        <taxon>Actinomycetes</taxon>
        <taxon>Mycobacteriales</taxon>
        <taxon>Nocardiaceae</taxon>
        <taxon>Nocardia</taxon>
    </lineage>
</organism>
<gene>
    <name evidence="2" type="ORF">HGA13_20510</name>
</gene>
<feature type="compositionally biased region" description="Polar residues" evidence="1">
    <location>
        <begin position="1"/>
        <end position="12"/>
    </location>
</feature>
<proteinExistence type="predicted"/>
<dbReference type="AlphaFoldDB" id="A0A846XLJ7"/>
<feature type="region of interest" description="Disordered" evidence="1">
    <location>
        <begin position="1"/>
        <end position="34"/>
    </location>
</feature>
<dbReference type="Proteomes" id="UP000565715">
    <property type="component" value="Unassembled WGS sequence"/>
</dbReference>
<sequence length="138" mass="15042">MTDQVSDTNNIELDSIEEPINDEGTTDNDDSDTFPRAYVEKLRAESAQYRVKSQSADALANRLHVELVKATGRLADPSDLPFNEAHIDDPATLEAAIDELIKNKPHLASRKPRGDIGQGATTKTVSTVDLAALLRSRA</sequence>
<dbReference type="EMBL" id="JAAXOO010000005">
    <property type="protein sequence ID" value="NKY35433.1"/>
    <property type="molecule type" value="Genomic_DNA"/>
</dbReference>
<evidence type="ECO:0000313" key="3">
    <source>
        <dbReference type="Proteomes" id="UP000565715"/>
    </source>
</evidence>
<dbReference type="RefSeq" id="WP_084471064.1">
    <property type="nucleotide sequence ID" value="NZ_JAAXOO010000005.1"/>
</dbReference>